<keyword evidence="2 6" id="KW-0479">Metal-binding</keyword>
<accession>A0A1H3Q9T7</accession>
<gene>
    <name evidence="8" type="ORF">SAMN05660209_04667</name>
</gene>
<dbReference type="RefSeq" id="WP_211517258.1">
    <property type="nucleotide sequence ID" value="NZ_FNOT01000021.1"/>
</dbReference>
<dbReference type="GO" id="GO:0051539">
    <property type="term" value="F:4 iron, 4 sulfur cluster binding"/>
    <property type="evidence" value="ECO:0007669"/>
    <property type="project" value="UniProtKB-UniRule"/>
</dbReference>
<dbReference type="AlphaFoldDB" id="A0A1H3Q9T7"/>
<dbReference type="SUPFAM" id="SSF46548">
    <property type="entry name" value="alpha-helical ferredoxin"/>
    <property type="match status" value="1"/>
</dbReference>
<keyword evidence="6" id="KW-0813">Transport</keyword>
<dbReference type="PANTHER" id="PTHR32479:SF19">
    <property type="entry name" value="ANAEROBIC GLYCEROL-3-PHOSPHATE DEHYDROGENASE SUBUNIT C"/>
    <property type="match status" value="1"/>
</dbReference>
<dbReference type="Pfam" id="PF13183">
    <property type="entry name" value="Fer4_8"/>
    <property type="match status" value="1"/>
</dbReference>
<dbReference type="EMBL" id="FNOT01000021">
    <property type="protein sequence ID" value="SDZ10146.1"/>
    <property type="molecule type" value="Genomic_DNA"/>
</dbReference>
<evidence type="ECO:0000256" key="3">
    <source>
        <dbReference type="ARBA" id="ARBA00022737"/>
    </source>
</evidence>
<comment type="function">
    <text evidence="6">Component of a complex that catalyzes the oxidation of glycolate to glyoxylate.</text>
</comment>
<dbReference type="Proteomes" id="UP000198921">
    <property type="component" value="Unassembled WGS sequence"/>
</dbReference>
<comment type="catalytic activity">
    <reaction evidence="6">
        <text>glycolate + A = glyoxylate + AH2</text>
        <dbReference type="Rhea" id="RHEA:21264"/>
        <dbReference type="ChEBI" id="CHEBI:13193"/>
        <dbReference type="ChEBI" id="CHEBI:17499"/>
        <dbReference type="ChEBI" id="CHEBI:29805"/>
        <dbReference type="ChEBI" id="CHEBI:36655"/>
        <dbReference type="EC" id="1.1.99.14"/>
    </reaction>
</comment>
<dbReference type="InterPro" id="IPR009051">
    <property type="entry name" value="Helical_ferredxn"/>
</dbReference>
<keyword evidence="9" id="KW-1185">Reference proteome</keyword>
<protein>
    <recommendedName>
        <fullName evidence="6">Glycolate oxidase iron-sulfur subunit</fullName>
        <ecNumber evidence="6">1.1.99.14</ecNumber>
    </recommendedName>
</protein>
<evidence type="ECO:0000256" key="1">
    <source>
        <dbReference type="ARBA" id="ARBA00022485"/>
    </source>
</evidence>
<evidence type="ECO:0000313" key="8">
    <source>
        <dbReference type="EMBL" id="SDZ10146.1"/>
    </source>
</evidence>
<keyword evidence="1 6" id="KW-0004">4Fe-4S</keyword>
<keyword evidence="4 6" id="KW-0408">Iron</keyword>
<dbReference type="PROSITE" id="PS51379">
    <property type="entry name" value="4FE4S_FER_2"/>
    <property type="match status" value="2"/>
</dbReference>
<comment type="catalytic activity">
    <reaction evidence="6">
        <text>(R)-lactate + A = pyruvate + AH2</text>
        <dbReference type="Rhea" id="RHEA:15089"/>
        <dbReference type="ChEBI" id="CHEBI:13193"/>
        <dbReference type="ChEBI" id="CHEBI:15361"/>
        <dbReference type="ChEBI" id="CHEBI:16004"/>
        <dbReference type="ChEBI" id="CHEBI:17499"/>
    </reaction>
</comment>
<dbReference type="PANTHER" id="PTHR32479">
    <property type="entry name" value="GLYCOLATE OXIDASE IRON-SULFUR SUBUNIT"/>
    <property type="match status" value="1"/>
</dbReference>
<name>A0A1H3Q9T7_9ACTN</name>
<feature type="domain" description="4Fe-4S ferredoxin-type" evidence="7">
    <location>
        <begin position="73"/>
        <end position="104"/>
    </location>
</feature>
<keyword evidence="5 6" id="KW-0411">Iron-sulfur</keyword>
<dbReference type="GO" id="GO:0046872">
    <property type="term" value="F:metal ion binding"/>
    <property type="evidence" value="ECO:0007669"/>
    <property type="project" value="UniProtKB-UniRule"/>
</dbReference>
<sequence>MTGLQHPPHEQHMATPPGRGIFDPQLLDRCISCGFCLPACPTYAVSKDEGSSPRGRITLMRALETGRLDEDDPRLREESSFCLGCRACEPVCPAGVQYGDLLEEWRDHQWRGRHRPPLAQALMMVAERTPLLRMMGLVRRHARTAAVPVQTSLMLGCFERGLFPGVSRAVRTLLPDIAVPPQQGCCGALHAHNGESEKGRELARKLGEQLPGTIVTTAGGCAAHLAGVLGRDRVHELSEHLAKTGATPVGEVKIDGRRARVAIQDSCHLRNGLRVFAEPRALISAVADFVPVRGDESCCGSAGTYSLLRPRDSKRILAPKLDAYEAAGVDYVVTVNPGCQQQLHANLRRRESAIRAVHLADLLAAAAEGRPLTRGRRWRVPRVRFDLRRGSRRRGASGGTAGWSA</sequence>
<dbReference type="GO" id="GO:0019154">
    <property type="term" value="F:glycolate dehydrogenase activity"/>
    <property type="evidence" value="ECO:0007669"/>
    <property type="project" value="UniProtKB-EC"/>
</dbReference>
<comment type="cofactor">
    <cofactor evidence="6">
        <name>[4Fe-4S] cluster</name>
        <dbReference type="ChEBI" id="CHEBI:49883"/>
    </cofactor>
    <text evidence="6">Binds 2 [4Fe-4S] clusters.</text>
</comment>
<dbReference type="InterPro" id="IPR012257">
    <property type="entry name" value="Glc_ox_4Fe-4S"/>
</dbReference>
<proteinExistence type="predicted"/>
<dbReference type="PROSITE" id="PS00198">
    <property type="entry name" value="4FE4S_FER_1"/>
    <property type="match status" value="2"/>
</dbReference>
<reference evidence="9" key="1">
    <citation type="submission" date="2016-10" db="EMBL/GenBank/DDBJ databases">
        <authorList>
            <person name="Varghese N."/>
            <person name="Submissions S."/>
        </authorList>
    </citation>
    <scope>NUCLEOTIDE SEQUENCE [LARGE SCALE GENOMIC DNA]</scope>
    <source>
        <strain evidence="9">DSM 45422</strain>
    </source>
</reference>
<dbReference type="PIRSF" id="PIRSF000139">
    <property type="entry name" value="Glc_ox_4Fe-4S"/>
    <property type="match status" value="1"/>
</dbReference>
<dbReference type="Gene3D" id="1.10.1060.10">
    <property type="entry name" value="Alpha-helical ferredoxin"/>
    <property type="match status" value="1"/>
</dbReference>
<evidence type="ECO:0000313" key="9">
    <source>
        <dbReference type="Proteomes" id="UP000198921"/>
    </source>
</evidence>
<keyword evidence="3" id="KW-0677">Repeat</keyword>
<keyword evidence="6" id="KW-0249">Electron transport</keyword>
<dbReference type="EC" id="1.1.99.14" evidence="6"/>
<evidence type="ECO:0000256" key="2">
    <source>
        <dbReference type="ARBA" id="ARBA00022723"/>
    </source>
</evidence>
<evidence type="ECO:0000256" key="5">
    <source>
        <dbReference type="ARBA" id="ARBA00023014"/>
    </source>
</evidence>
<dbReference type="Pfam" id="PF02754">
    <property type="entry name" value="CCG"/>
    <property type="match status" value="2"/>
</dbReference>
<organism evidence="8 9">
    <name type="scientific">Geodermatophilus africanus</name>
    <dbReference type="NCBI Taxonomy" id="1137993"/>
    <lineage>
        <taxon>Bacteria</taxon>
        <taxon>Bacillati</taxon>
        <taxon>Actinomycetota</taxon>
        <taxon>Actinomycetes</taxon>
        <taxon>Geodermatophilales</taxon>
        <taxon>Geodermatophilaceae</taxon>
        <taxon>Geodermatophilus</taxon>
    </lineage>
</organism>
<dbReference type="InterPro" id="IPR017896">
    <property type="entry name" value="4Fe4S_Fe-S-bd"/>
</dbReference>
<evidence type="ECO:0000256" key="6">
    <source>
        <dbReference type="PIRNR" id="PIRNR000139"/>
    </source>
</evidence>
<feature type="domain" description="4Fe-4S ferredoxin-type" evidence="7">
    <location>
        <begin position="18"/>
        <end position="50"/>
    </location>
</feature>
<evidence type="ECO:0000256" key="4">
    <source>
        <dbReference type="ARBA" id="ARBA00023004"/>
    </source>
</evidence>
<dbReference type="InterPro" id="IPR017900">
    <property type="entry name" value="4Fe4S_Fe_S_CS"/>
</dbReference>
<dbReference type="STRING" id="1137993.SAMN05660209_04667"/>
<evidence type="ECO:0000259" key="7">
    <source>
        <dbReference type="PROSITE" id="PS51379"/>
    </source>
</evidence>
<dbReference type="InterPro" id="IPR004017">
    <property type="entry name" value="Cys_rich_dom"/>
</dbReference>